<evidence type="ECO:0000256" key="1">
    <source>
        <dbReference type="ARBA" id="ARBA00022857"/>
    </source>
</evidence>
<evidence type="ECO:0000259" key="3">
    <source>
        <dbReference type="SMART" id="SM00829"/>
    </source>
</evidence>
<dbReference type="PANTHER" id="PTHR48106">
    <property type="entry name" value="QUINONE OXIDOREDUCTASE PIG3-RELATED"/>
    <property type="match status" value="1"/>
</dbReference>
<name>A0A5A7MS83_9PROT</name>
<dbReference type="InterPro" id="IPR013154">
    <property type="entry name" value="ADH-like_N"/>
</dbReference>
<dbReference type="GO" id="GO:0016651">
    <property type="term" value="F:oxidoreductase activity, acting on NAD(P)H"/>
    <property type="evidence" value="ECO:0007669"/>
    <property type="project" value="TreeGrafter"/>
</dbReference>
<sequence length="299" mass="31781">MLIKVVAAGVNRPDVVQRRGLYPPPPGASDIPGLEISGTIKALGAGVTNWAVGDRVCALVAGGGYAELCVAPVETLLPAPQSLPLAHAAALPETVFTVWSNVFERGYLDHGEWLLVHGGSSGIGSTAIQLAKAFGAHVITTAGTDEKCAFCRDLGADLAINYRDQDFVSAVKKATDGRGVDVVLDMVGGDYVPRNLDCLATEGRHVTIAFLGGPRTTINLAPLMLKRLVMTGSTLRARSLSFKAALTQSVEQLVWPMIEKGRFAPVIDSVFPLDEAWRAHSRMEDSVHMGKIILQVSSE</sequence>
<dbReference type="Proteomes" id="UP000322084">
    <property type="component" value="Unassembled WGS sequence"/>
</dbReference>
<evidence type="ECO:0000313" key="5">
    <source>
        <dbReference type="Proteomes" id="UP000322084"/>
    </source>
</evidence>
<keyword evidence="2" id="KW-0560">Oxidoreductase</keyword>
<dbReference type="InterPro" id="IPR036291">
    <property type="entry name" value="NAD(P)-bd_dom_sf"/>
</dbReference>
<feature type="domain" description="Enoyl reductase (ER)" evidence="3">
    <location>
        <begin position="1"/>
        <end position="294"/>
    </location>
</feature>
<dbReference type="InterPro" id="IPR020843">
    <property type="entry name" value="ER"/>
</dbReference>
<dbReference type="SUPFAM" id="SSF50129">
    <property type="entry name" value="GroES-like"/>
    <property type="match status" value="1"/>
</dbReference>
<keyword evidence="1" id="KW-0521">NADP</keyword>
<dbReference type="PANTHER" id="PTHR48106:SF8">
    <property type="entry name" value="OS02G0805600 PROTEIN"/>
    <property type="match status" value="1"/>
</dbReference>
<dbReference type="NCBIfam" id="TIGR02824">
    <property type="entry name" value="quinone_pig3"/>
    <property type="match status" value="1"/>
</dbReference>
<evidence type="ECO:0000256" key="2">
    <source>
        <dbReference type="ARBA" id="ARBA00023002"/>
    </source>
</evidence>
<dbReference type="Pfam" id="PF08240">
    <property type="entry name" value="ADH_N"/>
    <property type="match status" value="1"/>
</dbReference>
<reference evidence="4 5" key="1">
    <citation type="submission" date="2019-09" db="EMBL/GenBank/DDBJ databases">
        <title>NBRP : Genome information of microbial organism related human and environment.</title>
        <authorList>
            <person name="Hattori M."/>
            <person name="Oshima K."/>
            <person name="Inaba H."/>
            <person name="Suda W."/>
            <person name="Sakamoto M."/>
            <person name="Iino T."/>
            <person name="Kitahara M."/>
            <person name="Oshida Y."/>
            <person name="Iida T."/>
            <person name="Kudo T."/>
            <person name="Itoh T."/>
            <person name="Ohkuma M."/>
        </authorList>
    </citation>
    <scope>NUCLEOTIDE SEQUENCE [LARGE SCALE GENOMIC DNA]</scope>
    <source>
        <strain evidence="4 5">Hi-2</strain>
    </source>
</reference>
<dbReference type="InterPro" id="IPR013149">
    <property type="entry name" value="ADH-like_C"/>
</dbReference>
<dbReference type="Pfam" id="PF00107">
    <property type="entry name" value="ADH_zinc_N"/>
    <property type="match status" value="1"/>
</dbReference>
<gene>
    <name evidence="4" type="ORF">JCM17844_22730</name>
</gene>
<proteinExistence type="predicted"/>
<evidence type="ECO:0000313" key="4">
    <source>
        <dbReference type="EMBL" id="GEQ98636.1"/>
    </source>
</evidence>
<protein>
    <submittedName>
        <fullName evidence="4">NAD(P)H quinone oxidoreductase</fullName>
    </submittedName>
</protein>
<organism evidence="4 5">
    <name type="scientific">Iodidimonas gelatinilytica</name>
    <dbReference type="NCBI Taxonomy" id="1236966"/>
    <lineage>
        <taxon>Bacteria</taxon>
        <taxon>Pseudomonadati</taxon>
        <taxon>Pseudomonadota</taxon>
        <taxon>Alphaproteobacteria</taxon>
        <taxon>Iodidimonadales</taxon>
        <taxon>Iodidimonadaceae</taxon>
        <taxon>Iodidimonas</taxon>
    </lineage>
</organism>
<dbReference type="SUPFAM" id="SSF51735">
    <property type="entry name" value="NAD(P)-binding Rossmann-fold domains"/>
    <property type="match status" value="1"/>
</dbReference>
<accession>A0A5A7MS83</accession>
<dbReference type="Gene3D" id="3.90.180.10">
    <property type="entry name" value="Medium-chain alcohol dehydrogenases, catalytic domain"/>
    <property type="match status" value="1"/>
</dbReference>
<dbReference type="InterPro" id="IPR011032">
    <property type="entry name" value="GroES-like_sf"/>
</dbReference>
<dbReference type="InterPro" id="IPR014189">
    <property type="entry name" value="Quinone_OxRdtase_PIG3"/>
</dbReference>
<dbReference type="SMART" id="SM00829">
    <property type="entry name" value="PKS_ER"/>
    <property type="match status" value="1"/>
</dbReference>
<dbReference type="AlphaFoldDB" id="A0A5A7MS83"/>
<comment type="caution">
    <text evidence="4">The sequence shown here is derived from an EMBL/GenBank/DDBJ whole genome shotgun (WGS) entry which is preliminary data.</text>
</comment>
<dbReference type="CDD" id="cd05276">
    <property type="entry name" value="p53_inducible_oxidoreductase"/>
    <property type="match status" value="1"/>
</dbReference>
<dbReference type="GO" id="GO:0070402">
    <property type="term" value="F:NADPH binding"/>
    <property type="evidence" value="ECO:0007669"/>
    <property type="project" value="TreeGrafter"/>
</dbReference>
<dbReference type="EMBL" id="BKCL01000007">
    <property type="protein sequence ID" value="GEQ98636.1"/>
    <property type="molecule type" value="Genomic_DNA"/>
</dbReference>
<dbReference type="Gene3D" id="3.40.50.720">
    <property type="entry name" value="NAD(P)-binding Rossmann-like Domain"/>
    <property type="match status" value="1"/>
</dbReference>